<dbReference type="EMBL" id="BAABJJ010000010">
    <property type="protein sequence ID" value="GAA4937567.1"/>
    <property type="molecule type" value="Genomic_DNA"/>
</dbReference>
<feature type="domain" description="Glycosyl transferase family 1" evidence="1">
    <location>
        <begin position="188"/>
        <end position="346"/>
    </location>
</feature>
<dbReference type="InterPro" id="IPR001296">
    <property type="entry name" value="Glyco_trans_1"/>
</dbReference>
<evidence type="ECO:0000259" key="1">
    <source>
        <dbReference type="Pfam" id="PF00534"/>
    </source>
</evidence>
<name>A0ABP9GCN2_9FLAO</name>
<dbReference type="PANTHER" id="PTHR12526:SF630">
    <property type="entry name" value="GLYCOSYLTRANSFERASE"/>
    <property type="match status" value="1"/>
</dbReference>
<reference evidence="4" key="1">
    <citation type="journal article" date="2019" name="Int. J. Syst. Evol. Microbiol.">
        <title>The Global Catalogue of Microorganisms (GCM) 10K type strain sequencing project: providing services to taxonomists for standard genome sequencing and annotation.</title>
        <authorList>
            <consortium name="The Broad Institute Genomics Platform"/>
            <consortium name="The Broad Institute Genome Sequencing Center for Infectious Disease"/>
            <person name="Wu L."/>
            <person name="Ma J."/>
        </authorList>
    </citation>
    <scope>NUCLEOTIDE SEQUENCE [LARGE SCALE GENOMIC DNA]</scope>
    <source>
        <strain evidence="4">JCM 18285</strain>
    </source>
</reference>
<comment type="caution">
    <text evidence="3">The sequence shown here is derived from an EMBL/GenBank/DDBJ whole genome shotgun (WGS) entry which is preliminary data.</text>
</comment>
<keyword evidence="4" id="KW-1185">Reference proteome</keyword>
<dbReference type="RefSeq" id="WP_345190283.1">
    <property type="nucleotide sequence ID" value="NZ_BAABJJ010000010.1"/>
</dbReference>
<dbReference type="InterPro" id="IPR028098">
    <property type="entry name" value="Glyco_trans_4-like_N"/>
</dbReference>
<organism evidence="3 4">
    <name type="scientific">Algibacter agarivorans</name>
    <dbReference type="NCBI Taxonomy" id="1109741"/>
    <lineage>
        <taxon>Bacteria</taxon>
        <taxon>Pseudomonadati</taxon>
        <taxon>Bacteroidota</taxon>
        <taxon>Flavobacteriia</taxon>
        <taxon>Flavobacteriales</taxon>
        <taxon>Flavobacteriaceae</taxon>
        <taxon>Algibacter</taxon>
    </lineage>
</organism>
<feature type="domain" description="Glycosyltransferase subfamily 4-like N-terminal" evidence="2">
    <location>
        <begin position="28"/>
        <end position="143"/>
    </location>
</feature>
<gene>
    <name evidence="3" type="ORF">GCM10023314_07670</name>
</gene>
<sequence>MKIAYIVDEISLSGGLEKMILVQADYFIKKFKYEIEIILLHEKSYASNPKYEVNQNIKLHYLDIISSGPKKYFHRVIGVNRKLKQINPDIVMVCSDEVFEMNLASLVKKRQPFIYQRHSAKKTNFVQRDGKKLNIIKYYLKKIILSRSGLGYDKVVLLTEEHKKDWPHLNKIEIINNPNALSTEGKRAKLENKVVIAVGRQDYVKGYDMLLKAWQKVIEKNPDWTLKFYGRVNKSLELAKTAENLGLINNVQFHEHTNDIISAYLDASILVCSSRTEGFSLVLVEAMSLGLPVVSFDCPYGPRAIITDSEDGILVEANNINQLSEALQSLMANIDLRKSMGKMAKKNVKKFTPDEIMKKWKILFEEVLVQ</sequence>
<evidence type="ECO:0000259" key="2">
    <source>
        <dbReference type="Pfam" id="PF13477"/>
    </source>
</evidence>
<protein>
    <submittedName>
        <fullName evidence="3">Glycosyltransferase family 4 protein</fullName>
    </submittedName>
</protein>
<proteinExistence type="predicted"/>
<dbReference type="Gene3D" id="3.40.50.2000">
    <property type="entry name" value="Glycogen Phosphorylase B"/>
    <property type="match status" value="2"/>
</dbReference>
<evidence type="ECO:0000313" key="4">
    <source>
        <dbReference type="Proteomes" id="UP001501302"/>
    </source>
</evidence>
<evidence type="ECO:0000313" key="3">
    <source>
        <dbReference type="EMBL" id="GAA4937567.1"/>
    </source>
</evidence>
<dbReference type="CDD" id="cd03820">
    <property type="entry name" value="GT4_AmsD-like"/>
    <property type="match status" value="1"/>
</dbReference>
<accession>A0ABP9GCN2</accession>
<dbReference type="SUPFAM" id="SSF53756">
    <property type="entry name" value="UDP-Glycosyltransferase/glycogen phosphorylase"/>
    <property type="match status" value="1"/>
</dbReference>
<dbReference type="PANTHER" id="PTHR12526">
    <property type="entry name" value="GLYCOSYLTRANSFERASE"/>
    <property type="match status" value="1"/>
</dbReference>
<dbReference type="Proteomes" id="UP001501302">
    <property type="component" value="Unassembled WGS sequence"/>
</dbReference>
<dbReference type="Pfam" id="PF13477">
    <property type="entry name" value="Glyco_trans_4_2"/>
    <property type="match status" value="1"/>
</dbReference>
<dbReference type="Pfam" id="PF00534">
    <property type="entry name" value="Glycos_transf_1"/>
    <property type="match status" value="1"/>
</dbReference>